<dbReference type="Proteomes" id="UP000026962">
    <property type="component" value="Chromosome 4"/>
</dbReference>
<organism evidence="2">
    <name type="scientific">Oryza punctata</name>
    <name type="common">Red rice</name>
    <dbReference type="NCBI Taxonomy" id="4537"/>
    <lineage>
        <taxon>Eukaryota</taxon>
        <taxon>Viridiplantae</taxon>
        <taxon>Streptophyta</taxon>
        <taxon>Embryophyta</taxon>
        <taxon>Tracheophyta</taxon>
        <taxon>Spermatophyta</taxon>
        <taxon>Magnoliopsida</taxon>
        <taxon>Liliopsida</taxon>
        <taxon>Poales</taxon>
        <taxon>Poaceae</taxon>
        <taxon>BOP clade</taxon>
        <taxon>Oryzoideae</taxon>
        <taxon>Oryzeae</taxon>
        <taxon>Oryzinae</taxon>
        <taxon>Oryza</taxon>
    </lineage>
</organism>
<keyword evidence="3" id="KW-1185">Reference proteome</keyword>
<feature type="region of interest" description="Disordered" evidence="1">
    <location>
        <begin position="91"/>
        <end position="110"/>
    </location>
</feature>
<reference evidence="2" key="1">
    <citation type="submission" date="2015-04" db="UniProtKB">
        <authorList>
            <consortium name="EnsemblPlants"/>
        </authorList>
    </citation>
    <scope>IDENTIFICATION</scope>
</reference>
<evidence type="ECO:0000313" key="3">
    <source>
        <dbReference type="Proteomes" id="UP000026962"/>
    </source>
</evidence>
<evidence type="ECO:0000256" key="1">
    <source>
        <dbReference type="SAM" id="MobiDB-lite"/>
    </source>
</evidence>
<dbReference type="AlphaFoldDB" id="A0A0E0KNE5"/>
<dbReference type="Gramene" id="OPUNC04G04530.1">
    <property type="protein sequence ID" value="OPUNC04G04530.1"/>
    <property type="gene ID" value="OPUNC04G04530"/>
</dbReference>
<dbReference type="EnsemblPlants" id="OPUNC04G04530.1">
    <property type="protein sequence ID" value="OPUNC04G04530.1"/>
    <property type="gene ID" value="OPUNC04G04530"/>
</dbReference>
<protein>
    <submittedName>
        <fullName evidence="2">Uncharacterized protein</fullName>
    </submittedName>
</protein>
<sequence>MDVTVGEEVHVITDSMNDKAGEEGKAAPVTVCAQGSGQCCHQIRWGDEGRTYLRVRGSAVATSTEDVGSRCSRGDELDGHRHSVASILANRPLLPHPPPPGRRVRWASQEPSRGEGFRRLTLLERSQSGELGAAPLGVANLRPSSVSIELRWAIGVQPTIDSCFGRTIPVDGATSSPSTSSSYRLEHIAACRAPYAALLLHTGHHHLRFLPSRISVGLHLDDPVRRGRMRTAGRGATRVSREDLASCV</sequence>
<proteinExistence type="predicted"/>
<accession>A0A0E0KNE5</accession>
<dbReference type="HOGENOM" id="CLU_1121610_0_0_1"/>
<reference evidence="2" key="2">
    <citation type="submission" date="2018-05" db="EMBL/GenBank/DDBJ databases">
        <title>OpunRS2 (Oryza punctata Reference Sequence Version 2).</title>
        <authorList>
            <person name="Zhang J."/>
            <person name="Kudrna D."/>
            <person name="Lee S."/>
            <person name="Talag J."/>
            <person name="Welchert J."/>
            <person name="Wing R.A."/>
        </authorList>
    </citation>
    <scope>NUCLEOTIDE SEQUENCE [LARGE SCALE GENOMIC DNA]</scope>
</reference>
<name>A0A0E0KNE5_ORYPU</name>
<evidence type="ECO:0000313" key="2">
    <source>
        <dbReference type="EnsemblPlants" id="OPUNC04G04530.1"/>
    </source>
</evidence>